<feature type="transmembrane region" description="Helical" evidence="5">
    <location>
        <begin position="46"/>
        <end position="67"/>
    </location>
</feature>
<keyword evidence="4 5" id="KW-0472">Membrane</keyword>
<protein>
    <submittedName>
        <fullName evidence="6">Uncharacterized protein</fullName>
    </submittedName>
</protein>
<name>A0A4S4KQ35_9APHY</name>
<dbReference type="EMBL" id="SGPJ01000042">
    <property type="protein sequence ID" value="THH00712.1"/>
    <property type="molecule type" value="Genomic_DNA"/>
</dbReference>
<dbReference type="GO" id="GO:0016020">
    <property type="term" value="C:membrane"/>
    <property type="evidence" value="ECO:0007669"/>
    <property type="project" value="UniProtKB-SubCell"/>
</dbReference>
<dbReference type="PANTHER" id="PTHR42718:SF10">
    <property type="entry name" value="TRANSPORTER, PUTATIVE (AFU_ORTHOLOGUE AFUA_8G06760)-RELATED"/>
    <property type="match status" value="1"/>
</dbReference>
<evidence type="ECO:0000313" key="7">
    <source>
        <dbReference type="Proteomes" id="UP000309038"/>
    </source>
</evidence>
<organism evidence="6 7">
    <name type="scientific">Hermanssonia centrifuga</name>
    <dbReference type="NCBI Taxonomy" id="98765"/>
    <lineage>
        <taxon>Eukaryota</taxon>
        <taxon>Fungi</taxon>
        <taxon>Dikarya</taxon>
        <taxon>Basidiomycota</taxon>
        <taxon>Agaricomycotina</taxon>
        <taxon>Agaricomycetes</taxon>
        <taxon>Polyporales</taxon>
        <taxon>Meruliaceae</taxon>
        <taxon>Hermanssonia</taxon>
    </lineage>
</organism>
<evidence type="ECO:0000256" key="5">
    <source>
        <dbReference type="SAM" id="Phobius"/>
    </source>
</evidence>
<dbReference type="Gene3D" id="1.20.1250.20">
    <property type="entry name" value="MFS general substrate transporter like domains"/>
    <property type="match status" value="1"/>
</dbReference>
<dbReference type="SUPFAM" id="SSF103473">
    <property type="entry name" value="MFS general substrate transporter"/>
    <property type="match status" value="1"/>
</dbReference>
<accession>A0A4S4KQ35</accession>
<dbReference type="InterPro" id="IPR036259">
    <property type="entry name" value="MFS_trans_sf"/>
</dbReference>
<evidence type="ECO:0000256" key="1">
    <source>
        <dbReference type="ARBA" id="ARBA00004141"/>
    </source>
</evidence>
<sequence length="271" mass="28743">MWTQPGTKMGPIILLVFFGWWGFNTLAYFVPLFYQEVLLLTPLQTAVRLVPMGVSGLITNIVTGFVVAYVPSQILVIVGLSSAVASCIVFSLIEVNASYWAMSFIVMITLPILDIAYTVANMQVCSGFPAHSQALAGSIFSVATRLGTSVGLAVTSTIANSVSTRFNKEHPEYVGTSPEVLMAGFRAAGWTCCGTVSLSLLIAIVGIRGIGLAGQRRPIVEKMKDGQDIELAIRHNEVADAATTSSQNVDIAVASASVVTLTASYVDSANK</sequence>
<dbReference type="Proteomes" id="UP000309038">
    <property type="component" value="Unassembled WGS sequence"/>
</dbReference>
<evidence type="ECO:0000256" key="2">
    <source>
        <dbReference type="ARBA" id="ARBA00022692"/>
    </source>
</evidence>
<keyword evidence="7" id="KW-1185">Reference proteome</keyword>
<feature type="transmembrane region" description="Helical" evidence="5">
    <location>
        <begin position="74"/>
        <end position="93"/>
    </location>
</feature>
<proteinExistence type="predicted"/>
<dbReference type="PANTHER" id="PTHR42718">
    <property type="entry name" value="MAJOR FACILITATOR SUPERFAMILY MULTIDRUG TRANSPORTER MFSC"/>
    <property type="match status" value="1"/>
</dbReference>
<feature type="transmembrane region" description="Helical" evidence="5">
    <location>
        <begin position="134"/>
        <end position="159"/>
    </location>
</feature>
<gene>
    <name evidence="6" type="ORF">EW026_g1853</name>
</gene>
<evidence type="ECO:0000313" key="6">
    <source>
        <dbReference type="EMBL" id="THH00712.1"/>
    </source>
</evidence>
<dbReference type="AlphaFoldDB" id="A0A4S4KQ35"/>
<comment type="caution">
    <text evidence="6">The sequence shown here is derived from an EMBL/GenBank/DDBJ whole genome shotgun (WGS) entry which is preliminary data.</text>
</comment>
<evidence type="ECO:0000256" key="4">
    <source>
        <dbReference type="ARBA" id="ARBA00023136"/>
    </source>
</evidence>
<keyword evidence="3 5" id="KW-1133">Transmembrane helix</keyword>
<feature type="transmembrane region" description="Helical" evidence="5">
    <location>
        <begin position="187"/>
        <end position="207"/>
    </location>
</feature>
<keyword evidence="2 5" id="KW-0812">Transmembrane</keyword>
<comment type="subcellular location">
    <subcellularLocation>
        <location evidence="1">Membrane</location>
        <topology evidence="1">Multi-pass membrane protein</topology>
    </subcellularLocation>
</comment>
<evidence type="ECO:0000256" key="3">
    <source>
        <dbReference type="ARBA" id="ARBA00022989"/>
    </source>
</evidence>
<feature type="transmembrane region" description="Helical" evidence="5">
    <location>
        <begin position="99"/>
        <end position="122"/>
    </location>
</feature>
<feature type="transmembrane region" description="Helical" evidence="5">
    <location>
        <begin position="12"/>
        <end position="34"/>
    </location>
</feature>
<reference evidence="6 7" key="1">
    <citation type="submission" date="2019-02" db="EMBL/GenBank/DDBJ databases">
        <title>Genome sequencing of the rare red list fungi Phlebia centrifuga.</title>
        <authorList>
            <person name="Buettner E."/>
            <person name="Kellner H."/>
        </authorList>
    </citation>
    <scope>NUCLEOTIDE SEQUENCE [LARGE SCALE GENOMIC DNA]</scope>
    <source>
        <strain evidence="6 7">DSM 108282</strain>
    </source>
</reference>